<name>A0ABM0MI47_SACKO</name>
<evidence type="ECO:0000259" key="4">
    <source>
        <dbReference type="PROSITE" id="PS51233"/>
    </source>
</evidence>
<feature type="chain" id="PRO_5045546469" evidence="3">
    <location>
        <begin position="29"/>
        <end position="298"/>
    </location>
</feature>
<keyword evidence="1" id="KW-1015">Disulfide bond</keyword>
<evidence type="ECO:0000256" key="2">
    <source>
        <dbReference type="ARBA" id="ARBA00023180"/>
    </source>
</evidence>
<dbReference type="Proteomes" id="UP000694865">
    <property type="component" value="Unplaced"/>
</dbReference>
<organism evidence="5 6">
    <name type="scientific">Saccoglossus kowalevskii</name>
    <name type="common">Acorn worm</name>
    <dbReference type="NCBI Taxonomy" id="10224"/>
    <lineage>
        <taxon>Eukaryota</taxon>
        <taxon>Metazoa</taxon>
        <taxon>Hemichordata</taxon>
        <taxon>Enteropneusta</taxon>
        <taxon>Harrimaniidae</taxon>
        <taxon>Saccoglossus</taxon>
    </lineage>
</organism>
<dbReference type="PANTHER" id="PTHR11339:SF373">
    <property type="entry name" value="VWFD DOMAIN-CONTAINING PROTEIN"/>
    <property type="match status" value="1"/>
</dbReference>
<proteinExistence type="predicted"/>
<dbReference type="InterPro" id="IPR001846">
    <property type="entry name" value="VWF_type-D"/>
</dbReference>
<accession>A0ABM0MI47</accession>
<dbReference type="InterPro" id="IPR050780">
    <property type="entry name" value="Mucin_vWF_Thrombospondin_sf"/>
</dbReference>
<evidence type="ECO:0000256" key="1">
    <source>
        <dbReference type="ARBA" id="ARBA00023157"/>
    </source>
</evidence>
<dbReference type="RefSeq" id="XP_006819688.1">
    <property type="nucleotide sequence ID" value="XM_006819625.1"/>
</dbReference>
<evidence type="ECO:0000313" key="5">
    <source>
        <dbReference type="Proteomes" id="UP000694865"/>
    </source>
</evidence>
<dbReference type="Pfam" id="PF00094">
    <property type="entry name" value="VWD"/>
    <property type="match status" value="1"/>
</dbReference>
<protein>
    <submittedName>
        <fullName evidence="6">Zonadhesin-like</fullName>
    </submittedName>
</protein>
<feature type="domain" description="VWFD" evidence="4">
    <location>
        <begin position="115"/>
        <end position="298"/>
    </location>
</feature>
<dbReference type="GeneID" id="102803458"/>
<feature type="signal peptide" evidence="3">
    <location>
        <begin position="1"/>
        <end position="28"/>
    </location>
</feature>
<dbReference type="SMART" id="SM00216">
    <property type="entry name" value="VWD"/>
    <property type="match status" value="1"/>
</dbReference>
<evidence type="ECO:0000256" key="3">
    <source>
        <dbReference type="SAM" id="SignalP"/>
    </source>
</evidence>
<keyword evidence="2" id="KW-0325">Glycoprotein</keyword>
<gene>
    <name evidence="6" type="primary">LOC102803458</name>
</gene>
<dbReference type="PROSITE" id="PS51233">
    <property type="entry name" value="VWFD"/>
    <property type="match status" value="1"/>
</dbReference>
<evidence type="ECO:0000313" key="6">
    <source>
        <dbReference type="RefSeq" id="XP_006819688.1"/>
    </source>
</evidence>
<keyword evidence="5" id="KW-1185">Reference proteome</keyword>
<reference evidence="6" key="1">
    <citation type="submission" date="2025-08" db="UniProtKB">
        <authorList>
            <consortium name="RefSeq"/>
        </authorList>
    </citation>
    <scope>IDENTIFICATION</scope>
    <source>
        <tissue evidence="6">Testes</tissue>
    </source>
</reference>
<dbReference type="PANTHER" id="PTHR11339">
    <property type="entry name" value="EXTRACELLULAR MATRIX GLYCOPROTEIN RELATED"/>
    <property type="match status" value="1"/>
</dbReference>
<sequence>MLSRASTMYTRIVIAIALLMCGISGASGYSVYAFWDTCEAKQLRVAISGISAPVTIDLAIVAVNDPIPNAYTDQMTVQNPSGSQLFPLSPNTIDHVIYWTDANSPTPSKILRVDKCAFIEGDPHLLTFDGYKFDYQGVCAYILVQDCVQQSNPSFAITGYFRSNKEKSPYKGRTRMVSISLYIEGELTVTLLEDNTFEIRGHRVFDTSATIGHKIGNVYSANGTTVVRLRKPFLTITWNGKPHKNMIAINDDSLRGKVCGLLGNADGIPDNDFVKPNGTPAHDSEEFGKSWQVPYSCL</sequence>
<keyword evidence="3" id="KW-0732">Signal</keyword>